<feature type="transmembrane region" description="Helical" evidence="1">
    <location>
        <begin position="97"/>
        <end position="116"/>
    </location>
</feature>
<reference evidence="3" key="1">
    <citation type="journal article" date="2019" name="Int. J. Syst. Evol. Microbiol.">
        <title>The Global Catalogue of Microorganisms (GCM) 10K type strain sequencing project: providing services to taxonomists for standard genome sequencing and annotation.</title>
        <authorList>
            <consortium name="The Broad Institute Genomics Platform"/>
            <consortium name="The Broad Institute Genome Sequencing Center for Infectious Disease"/>
            <person name="Wu L."/>
            <person name="Ma J."/>
        </authorList>
    </citation>
    <scope>NUCLEOTIDE SEQUENCE [LARGE SCALE GENOMIC DNA]</scope>
    <source>
        <strain evidence="3">JCM 17938</strain>
    </source>
</reference>
<name>A0ABP8TXV5_9ACTN</name>
<keyword evidence="1" id="KW-0812">Transmembrane</keyword>
<keyword evidence="3" id="KW-1185">Reference proteome</keyword>
<protein>
    <recommendedName>
        <fullName evidence="4">Integral membrane protein</fullName>
    </recommendedName>
</protein>
<comment type="caution">
    <text evidence="2">The sequence shown here is derived from an EMBL/GenBank/DDBJ whole genome shotgun (WGS) entry which is preliminary data.</text>
</comment>
<evidence type="ECO:0000313" key="2">
    <source>
        <dbReference type="EMBL" id="GAA4617882.1"/>
    </source>
</evidence>
<evidence type="ECO:0008006" key="4">
    <source>
        <dbReference type="Google" id="ProtNLM"/>
    </source>
</evidence>
<keyword evidence="1" id="KW-0472">Membrane</keyword>
<dbReference type="EMBL" id="BAABHJ010000040">
    <property type="protein sequence ID" value="GAA4617882.1"/>
    <property type="molecule type" value="Genomic_DNA"/>
</dbReference>
<gene>
    <name evidence="2" type="ORF">GCM10023195_80020</name>
</gene>
<sequence length="207" mass="21304">MEEHSMTQPTGTNTLSLKGTSVDTLAGTAPTSAPAVLRKLYLLRFAFAAVWAVLLFATADTLGPLTATLLVIYPLFDVACAVIDIRSAQVNGRPVRGLYVNIALSALTGIGLAIAATCGIPAVLRVWGAWAVTAGIVQLIVGAVRRQLGGQWAMIASGSISILAGASFVAQAGEDGASLSNLAGYAFLGGVFFLVSALRLGRTRTKA</sequence>
<feature type="transmembrane region" description="Helical" evidence="1">
    <location>
        <begin position="65"/>
        <end position="85"/>
    </location>
</feature>
<evidence type="ECO:0000256" key="1">
    <source>
        <dbReference type="SAM" id="Phobius"/>
    </source>
</evidence>
<feature type="transmembrane region" description="Helical" evidence="1">
    <location>
        <begin position="41"/>
        <end position="59"/>
    </location>
</feature>
<feature type="transmembrane region" description="Helical" evidence="1">
    <location>
        <begin position="122"/>
        <end position="144"/>
    </location>
</feature>
<dbReference type="Proteomes" id="UP001500212">
    <property type="component" value="Unassembled WGS sequence"/>
</dbReference>
<feature type="transmembrane region" description="Helical" evidence="1">
    <location>
        <begin position="182"/>
        <end position="201"/>
    </location>
</feature>
<proteinExistence type="predicted"/>
<organism evidence="2 3">
    <name type="scientific">Actinoallomurus liliacearum</name>
    <dbReference type="NCBI Taxonomy" id="1080073"/>
    <lineage>
        <taxon>Bacteria</taxon>
        <taxon>Bacillati</taxon>
        <taxon>Actinomycetota</taxon>
        <taxon>Actinomycetes</taxon>
        <taxon>Streptosporangiales</taxon>
        <taxon>Thermomonosporaceae</taxon>
        <taxon>Actinoallomurus</taxon>
    </lineage>
</organism>
<keyword evidence="1" id="KW-1133">Transmembrane helix</keyword>
<feature type="transmembrane region" description="Helical" evidence="1">
    <location>
        <begin position="151"/>
        <end position="170"/>
    </location>
</feature>
<accession>A0ABP8TXV5</accession>
<evidence type="ECO:0000313" key="3">
    <source>
        <dbReference type="Proteomes" id="UP001500212"/>
    </source>
</evidence>